<evidence type="ECO:0000313" key="1">
    <source>
        <dbReference type="EMBL" id="GFH25642.1"/>
    </source>
</evidence>
<comment type="caution">
    <text evidence="1">The sequence shown here is derived from an EMBL/GenBank/DDBJ whole genome shotgun (WGS) entry which is preliminary data.</text>
</comment>
<sequence length="219" mass="23807">MMYRRSRPVLEWEEGEVQTVDDGAWSTLFTATDPSLTGAVSGSWHQPYTFHWCHCQCASSNLVWHATERQPGTKAARNPVSCWRWVSCLLPSSMMASHFDYDGVANTTQGDASCAPTPRRVPRSCIPEGQYPQHNGQEQCAAPHGSGSLKCRCDQVRLAVDDTGRRPPSCTLKTSTLAQGGAAHQCDASGLLGLMCTRAGAGEGRVSLCRDLPAYWGCD</sequence>
<organism evidence="1 2">
    <name type="scientific">Haematococcus lacustris</name>
    <name type="common">Green alga</name>
    <name type="synonym">Haematococcus pluvialis</name>
    <dbReference type="NCBI Taxonomy" id="44745"/>
    <lineage>
        <taxon>Eukaryota</taxon>
        <taxon>Viridiplantae</taxon>
        <taxon>Chlorophyta</taxon>
        <taxon>core chlorophytes</taxon>
        <taxon>Chlorophyceae</taxon>
        <taxon>CS clade</taxon>
        <taxon>Chlamydomonadales</taxon>
        <taxon>Haematococcaceae</taxon>
        <taxon>Haematococcus</taxon>
    </lineage>
</organism>
<evidence type="ECO:0000313" key="2">
    <source>
        <dbReference type="Proteomes" id="UP000485058"/>
    </source>
</evidence>
<protein>
    <submittedName>
        <fullName evidence="1">Uncharacterized protein</fullName>
    </submittedName>
</protein>
<gene>
    <name evidence="1" type="ORF">HaLaN_23639</name>
</gene>
<dbReference type="EMBL" id="BLLF01002873">
    <property type="protein sequence ID" value="GFH25642.1"/>
    <property type="molecule type" value="Genomic_DNA"/>
</dbReference>
<dbReference type="AlphaFoldDB" id="A0A6A0A4I2"/>
<proteinExistence type="predicted"/>
<reference evidence="1 2" key="1">
    <citation type="submission" date="2020-02" db="EMBL/GenBank/DDBJ databases">
        <title>Draft genome sequence of Haematococcus lacustris strain NIES-144.</title>
        <authorList>
            <person name="Morimoto D."/>
            <person name="Nakagawa S."/>
            <person name="Yoshida T."/>
            <person name="Sawayama S."/>
        </authorList>
    </citation>
    <scope>NUCLEOTIDE SEQUENCE [LARGE SCALE GENOMIC DNA]</scope>
    <source>
        <strain evidence="1 2">NIES-144</strain>
    </source>
</reference>
<keyword evidence="2" id="KW-1185">Reference proteome</keyword>
<dbReference type="Proteomes" id="UP000485058">
    <property type="component" value="Unassembled WGS sequence"/>
</dbReference>
<name>A0A6A0A4I2_HAELA</name>
<accession>A0A6A0A4I2</accession>